<sequence length="441" mass="48242">MVVGDVRLLPAVDRHVVQQVEGTGAARPVAQQHGPVPAVEQVLVPAAGQRPLVGGAPEQIVLGEAGTVDKPRQQVHPVQRVPLVRGRPARVDERRGQIQGVDRLVGDLAAGHGGRPAQDQRPSCSLCRSPPGSRARPRSSATRTLLRCCPPPPRPRPIIAPVALHSALFRRGRKSELVRYAHRVSSGALGFMLIAMASAVLLITDYVLSRGVALLLSAITTLVFLLLWVGLPLTRRDWGRASDRTRAWREALPRLRHAYAAWLAIDNVPITLVRRALGHEQASSNRLYAQSAWPCRSAGGSPRRRAGARPRRLTFRTDPHRGSRCVLAASAAPCRRRPLARRRRPRRHRVTRHPTPPTASYGRSRWAGRRPRRRAQVTSKDRPSTGPPTHGMSTFSHIHRSSDGCPDDQAISTVSAARWLPPPPSSLIPGSSRKPPGRPVI</sequence>
<feature type="compositionally biased region" description="Basic residues" evidence="1">
    <location>
        <begin position="366"/>
        <end position="375"/>
    </location>
</feature>
<reference evidence="3 4" key="1">
    <citation type="submission" date="2016-06" db="EMBL/GenBank/DDBJ databases">
        <authorList>
            <person name="Kjaerup R.B."/>
            <person name="Dalgaard T.S."/>
            <person name="Juul-Madsen H.R."/>
        </authorList>
    </citation>
    <scope>NUCLEOTIDE SEQUENCE [LARGE SCALE GENOMIC DNA]</scope>
    <source>
        <strain evidence="3 4">DSM 43904</strain>
    </source>
</reference>
<proteinExistence type="predicted"/>
<keyword evidence="2" id="KW-1133">Transmembrane helix</keyword>
<feature type="transmembrane region" description="Helical" evidence="2">
    <location>
        <begin position="210"/>
        <end position="231"/>
    </location>
</feature>
<feature type="transmembrane region" description="Helical" evidence="2">
    <location>
        <begin position="180"/>
        <end position="204"/>
    </location>
</feature>
<dbReference type="EMBL" id="LT607750">
    <property type="protein sequence ID" value="SCG80147.1"/>
    <property type="molecule type" value="Genomic_DNA"/>
</dbReference>
<dbReference type="InterPro" id="IPR011010">
    <property type="entry name" value="DNA_brk_join_enz"/>
</dbReference>
<evidence type="ECO:0000256" key="2">
    <source>
        <dbReference type="SAM" id="Phobius"/>
    </source>
</evidence>
<dbReference type="AlphaFoldDB" id="A0A1C5KBK1"/>
<feature type="region of interest" description="Disordered" evidence="1">
    <location>
        <begin position="336"/>
        <end position="441"/>
    </location>
</feature>
<evidence type="ECO:0000313" key="4">
    <source>
        <dbReference type="Proteomes" id="UP000198217"/>
    </source>
</evidence>
<dbReference type="Pfam" id="PF19853">
    <property type="entry name" value="DUF6328"/>
    <property type="match status" value="1"/>
</dbReference>
<keyword evidence="2" id="KW-0472">Membrane</keyword>
<accession>A0A1C5KBK1</accession>
<feature type="compositionally biased region" description="Low complexity" evidence="1">
    <location>
        <begin position="128"/>
        <end position="143"/>
    </location>
</feature>
<dbReference type="InterPro" id="IPR046291">
    <property type="entry name" value="DUF6328"/>
</dbReference>
<keyword evidence="2" id="KW-0812">Transmembrane</keyword>
<feature type="region of interest" description="Disordered" evidence="1">
    <location>
        <begin position="295"/>
        <end position="320"/>
    </location>
</feature>
<evidence type="ECO:0000256" key="1">
    <source>
        <dbReference type="SAM" id="MobiDB-lite"/>
    </source>
</evidence>
<organism evidence="3 4">
    <name type="scientific">Micromonospora echinaurantiaca</name>
    <dbReference type="NCBI Taxonomy" id="47857"/>
    <lineage>
        <taxon>Bacteria</taxon>
        <taxon>Bacillati</taxon>
        <taxon>Actinomycetota</taxon>
        <taxon>Actinomycetes</taxon>
        <taxon>Micromonosporales</taxon>
        <taxon>Micromonosporaceae</taxon>
        <taxon>Micromonospora</taxon>
    </lineage>
</organism>
<feature type="compositionally biased region" description="Basic residues" evidence="1">
    <location>
        <begin position="336"/>
        <end position="352"/>
    </location>
</feature>
<name>A0A1C5KBK1_9ACTN</name>
<feature type="compositionally biased region" description="Basic residues" evidence="1">
    <location>
        <begin position="302"/>
        <end position="314"/>
    </location>
</feature>
<keyword evidence="4" id="KW-1185">Reference proteome</keyword>
<feature type="region of interest" description="Disordered" evidence="1">
    <location>
        <begin position="109"/>
        <end position="143"/>
    </location>
</feature>
<dbReference type="GO" id="GO:0003677">
    <property type="term" value="F:DNA binding"/>
    <property type="evidence" value="ECO:0007669"/>
    <property type="project" value="InterPro"/>
</dbReference>
<protein>
    <submittedName>
        <fullName evidence="3">Uncharacterized protein</fullName>
    </submittedName>
</protein>
<dbReference type="SUPFAM" id="SSF56349">
    <property type="entry name" value="DNA breaking-rejoining enzymes"/>
    <property type="match status" value="1"/>
</dbReference>
<evidence type="ECO:0000313" key="3">
    <source>
        <dbReference type="EMBL" id="SCG80147.1"/>
    </source>
</evidence>
<gene>
    <name evidence="3" type="ORF">GA0070609_6275</name>
</gene>
<dbReference type="Proteomes" id="UP000198217">
    <property type="component" value="Chromosome I"/>
</dbReference>